<dbReference type="GO" id="GO:0004553">
    <property type="term" value="F:hydrolase activity, hydrolyzing O-glycosyl compounds"/>
    <property type="evidence" value="ECO:0007669"/>
    <property type="project" value="InterPro"/>
</dbReference>
<protein>
    <submittedName>
        <fullName evidence="7">Cellulase family glycosylhydrolase</fullName>
    </submittedName>
</protein>
<dbReference type="GO" id="GO:0000272">
    <property type="term" value="P:polysaccharide catabolic process"/>
    <property type="evidence" value="ECO:0007669"/>
    <property type="project" value="InterPro"/>
</dbReference>
<evidence type="ECO:0000313" key="8">
    <source>
        <dbReference type="Proteomes" id="UP000677305"/>
    </source>
</evidence>
<dbReference type="GO" id="GO:1901136">
    <property type="term" value="P:carbohydrate derivative catabolic process"/>
    <property type="evidence" value="ECO:0007669"/>
    <property type="project" value="UniProtKB-ARBA"/>
</dbReference>
<evidence type="ECO:0000259" key="6">
    <source>
        <dbReference type="Pfam" id="PF18564"/>
    </source>
</evidence>
<dbReference type="RefSeq" id="WP_212690215.1">
    <property type="nucleotide sequence ID" value="NZ_CP058561.1"/>
</dbReference>
<organism evidence="7 8">
    <name type="scientific">Vallitalea guaymasensis</name>
    <dbReference type="NCBI Taxonomy" id="1185412"/>
    <lineage>
        <taxon>Bacteria</taxon>
        <taxon>Bacillati</taxon>
        <taxon>Bacillota</taxon>
        <taxon>Clostridia</taxon>
        <taxon>Lachnospirales</taxon>
        <taxon>Vallitaleaceae</taxon>
        <taxon>Vallitalea</taxon>
    </lineage>
</organism>
<dbReference type="SUPFAM" id="SSF51445">
    <property type="entry name" value="(Trans)glycosidases"/>
    <property type="match status" value="1"/>
</dbReference>
<evidence type="ECO:0000256" key="4">
    <source>
        <dbReference type="RuleBase" id="RU361153"/>
    </source>
</evidence>
<keyword evidence="3 4" id="KW-0326">Glycosidase</keyword>
<dbReference type="InterPro" id="IPR017853">
    <property type="entry name" value="GH"/>
</dbReference>
<dbReference type="Pfam" id="PF18564">
    <property type="entry name" value="Glyco_hydro_5_C"/>
    <property type="match status" value="1"/>
</dbReference>
<dbReference type="InterPro" id="IPR013780">
    <property type="entry name" value="Glyco_hydro_b"/>
</dbReference>
<dbReference type="KEGG" id="vgu:HYG85_14075"/>
<evidence type="ECO:0000313" key="7">
    <source>
        <dbReference type="EMBL" id="QUH29978.1"/>
    </source>
</evidence>
<evidence type="ECO:0000256" key="2">
    <source>
        <dbReference type="ARBA" id="ARBA00022801"/>
    </source>
</evidence>
<sequence>MEKIYVKGKCFIDNYSRERIFNGINMVYKGNYDESSGKKNYITDWNENHFKWLVDNGFNIIRLGIIWDGVEHEMGIYDEKYLDWIGGILDLCEQYDIYAFLDMHQDLYSNKFSDGAPDWATITDNQEHVKGDLWSDAYIFSGAVKHSFENFWANTKAPDGIGLQDHYANMWAYIIKRFENSNALIGYDFINEPFPGESSLRIFGTLLGAYAEITQQDISPEELMASFTDVEQKNKLLRDINNVELYTAMAKSAIPLVNEFDQGALASFYKKMTGAVRETSDKGIVMMENSYFSNMGIECNIPLITDAYGIEEKNQAYAPHGYDLVVDTPEVVHASNNRIDTILNAHKRVQERLNIPVLFGEWGAHSMYSEGMYHIIHILDTFDKYKWSNTYWCYHENIEKAPVMDILKRPYPQAVCGEIIAYSYNRETNVFTLEWEENHDIIADTEIYLPHEPVLIDIDSEFIMTNISNMSEAVRLSIPNKSMTVRKLTVVL</sequence>
<dbReference type="Pfam" id="PF00150">
    <property type="entry name" value="Cellulase"/>
    <property type="match status" value="1"/>
</dbReference>
<proteinExistence type="inferred from homology"/>
<dbReference type="GO" id="GO:0016042">
    <property type="term" value="P:lipid catabolic process"/>
    <property type="evidence" value="ECO:0007669"/>
    <property type="project" value="UniProtKB-ARBA"/>
</dbReference>
<dbReference type="Gene3D" id="2.60.40.1180">
    <property type="entry name" value="Golgi alpha-mannosidase II"/>
    <property type="match status" value="1"/>
</dbReference>
<dbReference type="InterPro" id="IPR041036">
    <property type="entry name" value="GH5_C"/>
</dbReference>
<dbReference type="Proteomes" id="UP000677305">
    <property type="component" value="Chromosome"/>
</dbReference>
<dbReference type="EMBL" id="CP058561">
    <property type="protein sequence ID" value="QUH29978.1"/>
    <property type="molecule type" value="Genomic_DNA"/>
</dbReference>
<feature type="domain" description="Glycoside hydrolase family 5" evidence="5">
    <location>
        <begin position="41"/>
        <end position="396"/>
    </location>
</feature>
<feature type="domain" description="Glycoside hydrolase family 5 C-terminal" evidence="6">
    <location>
        <begin position="409"/>
        <end position="451"/>
    </location>
</feature>
<evidence type="ECO:0000259" key="5">
    <source>
        <dbReference type="Pfam" id="PF00150"/>
    </source>
</evidence>
<dbReference type="PANTHER" id="PTHR31308:SF3">
    <property type="entry name" value="ENDOGLYCOCERAMIDASE"/>
    <property type="match status" value="1"/>
</dbReference>
<dbReference type="InterPro" id="IPR001547">
    <property type="entry name" value="Glyco_hydro_5"/>
</dbReference>
<dbReference type="InterPro" id="IPR052066">
    <property type="entry name" value="Glycosphingolipid_Hydrolases"/>
</dbReference>
<dbReference type="Gene3D" id="3.20.20.80">
    <property type="entry name" value="Glycosidases"/>
    <property type="match status" value="1"/>
</dbReference>
<gene>
    <name evidence="7" type="ORF">HYG85_14075</name>
</gene>
<dbReference type="PANTHER" id="PTHR31308">
    <property type="match status" value="1"/>
</dbReference>
<name>A0A8J8SCL8_9FIRM</name>
<reference evidence="7 8" key="1">
    <citation type="submission" date="2020-07" db="EMBL/GenBank/DDBJ databases">
        <title>Vallitalea guaymasensis genome.</title>
        <authorList>
            <person name="Postec A."/>
        </authorList>
    </citation>
    <scope>NUCLEOTIDE SEQUENCE [LARGE SCALE GENOMIC DNA]</scope>
    <source>
        <strain evidence="7 8">Ra1766G1</strain>
    </source>
</reference>
<keyword evidence="8" id="KW-1185">Reference proteome</keyword>
<keyword evidence="2 4" id="KW-0378">Hydrolase</keyword>
<evidence type="ECO:0000256" key="1">
    <source>
        <dbReference type="ARBA" id="ARBA00005641"/>
    </source>
</evidence>
<accession>A0A8J8SCL8</accession>
<dbReference type="AlphaFoldDB" id="A0A8J8SCL8"/>
<comment type="similarity">
    <text evidence="1 4">Belongs to the glycosyl hydrolase 5 (cellulase A) family.</text>
</comment>
<evidence type="ECO:0000256" key="3">
    <source>
        <dbReference type="ARBA" id="ARBA00023295"/>
    </source>
</evidence>